<accession>A0A0F3GMT4</accession>
<gene>
    <name evidence="1" type="ORF">MBAV_004566</name>
</gene>
<feature type="non-terminal residue" evidence="1">
    <location>
        <position position="73"/>
    </location>
</feature>
<organism evidence="1 2">
    <name type="scientific">Candidatus Magnetobacterium bavaricum</name>
    <dbReference type="NCBI Taxonomy" id="29290"/>
    <lineage>
        <taxon>Bacteria</taxon>
        <taxon>Pseudomonadati</taxon>
        <taxon>Nitrospirota</taxon>
        <taxon>Thermodesulfovibrionia</taxon>
        <taxon>Thermodesulfovibrionales</taxon>
        <taxon>Candidatus Magnetobacteriaceae</taxon>
        <taxon>Candidatus Magnetobacterium</taxon>
    </lineage>
</organism>
<comment type="caution">
    <text evidence="1">The sequence shown here is derived from an EMBL/GenBank/DDBJ whole genome shotgun (WGS) entry which is preliminary data.</text>
</comment>
<name>A0A0F3GMT4_9BACT</name>
<keyword evidence="2" id="KW-1185">Reference proteome</keyword>
<evidence type="ECO:0000313" key="1">
    <source>
        <dbReference type="EMBL" id="KJU83240.1"/>
    </source>
</evidence>
<proteinExistence type="predicted"/>
<protein>
    <submittedName>
        <fullName evidence="1">Uncharacterized protein</fullName>
    </submittedName>
</protein>
<dbReference type="EMBL" id="LACI01001976">
    <property type="protein sequence ID" value="KJU83240.1"/>
    <property type="molecule type" value="Genomic_DNA"/>
</dbReference>
<sequence length="73" mass="7840">MPILELVVLFGATVYATVPLPEPELPEVMVSQSLSLVALHMQPVLAVTFTLSLPPVEGKSLLFDVIDILQLGV</sequence>
<dbReference type="AlphaFoldDB" id="A0A0F3GMT4"/>
<evidence type="ECO:0000313" key="2">
    <source>
        <dbReference type="Proteomes" id="UP000033423"/>
    </source>
</evidence>
<dbReference type="Proteomes" id="UP000033423">
    <property type="component" value="Unassembled WGS sequence"/>
</dbReference>
<reference evidence="1 2" key="1">
    <citation type="submission" date="2015-02" db="EMBL/GenBank/DDBJ databases">
        <title>Single-cell genomics of uncultivated deep-branching MTB reveals a conserved set of magnetosome genes.</title>
        <authorList>
            <person name="Kolinko S."/>
            <person name="Richter M."/>
            <person name="Glockner F.O."/>
            <person name="Brachmann A."/>
            <person name="Schuler D."/>
        </authorList>
    </citation>
    <scope>NUCLEOTIDE SEQUENCE [LARGE SCALE GENOMIC DNA]</scope>
    <source>
        <strain evidence="1">TM-1</strain>
    </source>
</reference>